<protein>
    <submittedName>
        <fullName evidence="1">Uncharacterized protein</fullName>
    </submittedName>
</protein>
<accession>A2C987</accession>
<dbReference type="Pfam" id="PF12594">
    <property type="entry name" value="DUF3764"/>
    <property type="match status" value="1"/>
</dbReference>
<dbReference type="STRING" id="59922.P9303_13001"/>
<dbReference type="EMBL" id="CP000554">
    <property type="protein sequence ID" value="ABM78047.1"/>
    <property type="molecule type" value="Genomic_DNA"/>
</dbReference>
<reference evidence="1 2" key="1">
    <citation type="journal article" date="2007" name="PLoS Genet.">
        <title>Patterns and implications of gene gain and loss in the evolution of Prochlorococcus.</title>
        <authorList>
            <person name="Kettler G.C."/>
            <person name="Martiny A.C."/>
            <person name="Huang K."/>
            <person name="Zucker J."/>
            <person name="Coleman M.L."/>
            <person name="Rodrigue S."/>
            <person name="Chen F."/>
            <person name="Lapidus A."/>
            <person name="Ferriera S."/>
            <person name="Johnson J."/>
            <person name="Steglich C."/>
            <person name="Church G.M."/>
            <person name="Richardson P."/>
            <person name="Chisholm S.W."/>
        </authorList>
    </citation>
    <scope>NUCLEOTIDE SEQUENCE [LARGE SCALE GENOMIC DNA]</scope>
    <source>
        <strain evidence="1 2">MIT 9303</strain>
    </source>
</reference>
<dbReference type="InterPro" id="IPR022240">
    <property type="entry name" value="DUF3764"/>
</dbReference>
<name>A2C987_PROM3</name>
<evidence type="ECO:0000313" key="2">
    <source>
        <dbReference type="Proteomes" id="UP000002274"/>
    </source>
</evidence>
<evidence type="ECO:0000313" key="1">
    <source>
        <dbReference type="EMBL" id="ABM78047.1"/>
    </source>
</evidence>
<dbReference type="HOGENOM" id="CLU_3028750_0_0_3"/>
<organism evidence="1 2">
    <name type="scientific">Prochlorococcus marinus (strain MIT 9303)</name>
    <dbReference type="NCBI Taxonomy" id="59922"/>
    <lineage>
        <taxon>Bacteria</taxon>
        <taxon>Bacillati</taxon>
        <taxon>Cyanobacteriota</taxon>
        <taxon>Cyanophyceae</taxon>
        <taxon>Synechococcales</taxon>
        <taxon>Prochlorococcaceae</taxon>
        <taxon>Prochlorococcus</taxon>
    </lineage>
</organism>
<dbReference type="Proteomes" id="UP000002274">
    <property type="component" value="Chromosome"/>
</dbReference>
<dbReference type="AlphaFoldDB" id="A2C987"/>
<dbReference type="KEGG" id="pmf:P9303_13001"/>
<sequence length="55" mass="6120">MGMAIEITVFDFKISKTFDEWRAVYDSVDNKAMLKAGGIIIPAQPSDTIITPNKM</sequence>
<proteinExistence type="predicted"/>
<gene>
    <name evidence="1" type="ordered locus">P9303_13001</name>
</gene>